<evidence type="ECO:0000256" key="1">
    <source>
        <dbReference type="SAM" id="Phobius"/>
    </source>
</evidence>
<keyword evidence="1" id="KW-1133">Transmembrane helix</keyword>
<feature type="transmembrane region" description="Helical" evidence="1">
    <location>
        <begin position="7"/>
        <end position="25"/>
    </location>
</feature>
<organism evidence="2 3">
    <name type="scientific">Marinobacter similis</name>
    <dbReference type="NCBI Taxonomy" id="1420916"/>
    <lineage>
        <taxon>Bacteria</taxon>
        <taxon>Pseudomonadati</taxon>
        <taxon>Pseudomonadota</taxon>
        <taxon>Gammaproteobacteria</taxon>
        <taxon>Pseudomonadales</taxon>
        <taxon>Marinobacteraceae</taxon>
        <taxon>Marinobacter</taxon>
    </lineage>
</organism>
<name>W5YUX8_9GAMM</name>
<protein>
    <submittedName>
        <fullName evidence="2">Uncharacterized protein</fullName>
    </submittedName>
</protein>
<dbReference type="EMBL" id="CP007151">
    <property type="protein sequence ID" value="AHI30308.1"/>
    <property type="molecule type" value="Genomic_DNA"/>
</dbReference>
<dbReference type="HOGENOM" id="CLU_3137497_0_0_6"/>
<keyword evidence="3" id="KW-1185">Reference proteome</keyword>
<dbReference type="Proteomes" id="UP000061489">
    <property type="component" value="Chromosome"/>
</dbReference>
<accession>W5YUX8</accession>
<evidence type="ECO:0000313" key="2">
    <source>
        <dbReference type="EMBL" id="AHI30308.1"/>
    </source>
</evidence>
<keyword evidence="1" id="KW-0472">Membrane</keyword>
<sequence length="49" mass="5032">MRQGNKTVLILGSYGAAGAAIATLLGNGSTATLSWQAGRWKKGVNGRNN</sequence>
<gene>
    <name evidence="2" type="ORF">AU14_18335</name>
</gene>
<proteinExistence type="predicted"/>
<dbReference type="KEGG" id="msx:AU14_18335"/>
<evidence type="ECO:0000313" key="3">
    <source>
        <dbReference type="Proteomes" id="UP000061489"/>
    </source>
</evidence>
<dbReference type="STRING" id="1420916.AU14_18335"/>
<dbReference type="AlphaFoldDB" id="W5YUX8"/>
<reference evidence="2 3" key="1">
    <citation type="journal article" date="2014" name="Genome Announc.">
        <title>Draft Genome Sequences of Marinobacter similis A3d10T and Marinobacter salarius R9SW1T.</title>
        <authorList>
            <person name="Ivanova E.P."/>
            <person name="Ng H.J."/>
            <person name="Webb H.K."/>
            <person name="Feng G."/>
            <person name="Oshima K."/>
            <person name="Hattori M."/>
            <person name="Ohkuma M."/>
            <person name="Sergeev A.F."/>
            <person name="Mikhailov V.V."/>
            <person name="Crawford R.J."/>
            <person name="Sawabe T."/>
        </authorList>
    </citation>
    <scope>NUCLEOTIDE SEQUENCE [LARGE SCALE GENOMIC DNA]</scope>
    <source>
        <strain evidence="2 3">A3d10</strain>
    </source>
</reference>
<keyword evidence="1" id="KW-0812">Transmembrane</keyword>